<keyword evidence="4" id="KW-1185">Reference proteome</keyword>
<dbReference type="Gene3D" id="3.90.320.10">
    <property type="match status" value="1"/>
</dbReference>
<evidence type="ECO:0000313" key="4">
    <source>
        <dbReference type="Proteomes" id="UP001257060"/>
    </source>
</evidence>
<feature type="region of interest" description="Disordered" evidence="1">
    <location>
        <begin position="992"/>
        <end position="1015"/>
    </location>
</feature>
<protein>
    <submittedName>
        <fullName evidence="3">PD-(D/E)XK nuclease family protein</fullName>
    </submittedName>
</protein>
<dbReference type="InterPro" id="IPR038726">
    <property type="entry name" value="PDDEXK_AddAB-type"/>
</dbReference>
<dbReference type="Proteomes" id="UP001257060">
    <property type="component" value="Unassembled WGS sequence"/>
</dbReference>
<gene>
    <name evidence="3" type="ORF">NDI76_19365</name>
</gene>
<comment type="caution">
    <text evidence="3">The sequence shown here is derived from an EMBL/GenBank/DDBJ whole genome shotgun (WGS) entry which is preliminary data.</text>
</comment>
<reference evidence="3 4" key="1">
    <citation type="submission" date="2022-06" db="EMBL/GenBank/DDBJ databases">
        <title>Halogeometricum sp. a new haloarchaeum isolate from saline soil.</title>
        <authorList>
            <person name="Strakova D."/>
            <person name="Galisteo C."/>
            <person name="Sanchez-Porro C."/>
            <person name="Ventosa A."/>
        </authorList>
    </citation>
    <scope>NUCLEOTIDE SEQUENCE [LARGE SCALE GENOMIC DNA]</scope>
    <source>
        <strain evidence="3 4">S1BR25-6</strain>
    </source>
</reference>
<dbReference type="Gene3D" id="3.40.50.300">
    <property type="entry name" value="P-loop containing nucleotide triphosphate hydrolases"/>
    <property type="match status" value="1"/>
</dbReference>
<dbReference type="InterPro" id="IPR011604">
    <property type="entry name" value="PDDEXK-like_dom_sf"/>
</dbReference>
<name>A0ABU2GJC2_9EURY</name>
<evidence type="ECO:0000259" key="2">
    <source>
        <dbReference type="Pfam" id="PF12705"/>
    </source>
</evidence>
<dbReference type="InterPro" id="IPR027417">
    <property type="entry name" value="P-loop_NTPase"/>
</dbReference>
<dbReference type="Gene3D" id="1.10.486.10">
    <property type="entry name" value="PCRA, domain 4"/>
    <property type="match status" value="1"/>
</dbReference>
<organism evidence="3 4">
    <name type="scientific">Halogeometricum salsisoli</name>
    <dbReference type="NCBI Taxonomy" id="2950536"/>
    <lineage>
        <taxon>Archaea</taxon>
        <taxon>Methanobacteriati</taxon>
        <taxon>Methanobacteriota</taxon>
        <taxon>Stenosarchaea group</taxon>
        <taxon>Halobacteria</taxon>
        <taxon>Halobacteriales</taxon>
        <taxon>Haloferacaceae</taxon>
        <taxon>Halogeometricum</taxon>
    </lineage>
</organism>
<accession>A0ABU2GJC2</accession>
<dbReference type="Pfam" id="PF12705">
    <property type="entry name" value="PDDEXK_1"/>
    <property type="match status" value="1"/>
</dbReference>
<feature type="domain" description="PD-(D/E)XK endonuclease-like" evidence="2">
    <location>
        <begin position="737"/>
        <end position="1076"/>
    </location>
</feature>
<dbReference type="SUPFAM" id="SSF52540">
    <property type="entry name" value="P-loop containing nucleoside triphosphate hydrolases"/>
    <property type="match status" value="1"/>
</dbReference>
<dbReference type="EMBL" id="JAMQOP010000005">
    <property type="protein sequence ID" value="MDS0300910.1"/>
    <property type="molecule type" value="Genomic_DNA"/>
</dbReference>
<sequence length="1121" mass="125009">MSNSIVFAGPDPAAAERAAMEAAAADSSGLPQSILHISPRLDRRDTVRERWEQFGPSMALYQTSFDQLVETTLQRVEYRTASQHIDRATLNRLVEVAVTNLDISNNRFAGRTSTPSSGFCDEVSNFFTLLEYAELFSATDVRARFADLGLEEEAEEVAGFVDAVIDVRNTVVPERDFASERLRDVAANPRTLHEAFPAVDAIVLDGSTIYTRVERVLLETLADQWSVYVILPTISSRETECGEHFTIDDYQTGLDAGMQRAARVYDELEFSVEYIPQTTHSRTHTIDVLRSLFNRQTPDTEALPSHISVLEPETRRIELRRLTKRVRSQLADGSNPEDIGIVLPSAEQYSQELIELLDLHEIPYGLNIQVPLSETAAGNLLFDVLSLIENPSALDTLRNLFSNPLFTGLAETEIDHIAVQQIADRLPLPSLELALERFPNETAAHIEELCTRLADIPRQTLDETLTSLNDVLDEIAITDPEHLSDTSLSSSRRSREQQALQCFEQVRQSLRCVANTVEVGDTEPVTWIERALSDQSVTVQESTTGAVGIVDLSEIRLRDFDYVFVPGLTTDNFPSTTDQLSYRASLAEADADFRDPDRSAIARHRLATLLVGCKEAVLSTPARDDEGRPHVMARFLDELLTVTDTGPTPITSSEIAHREDVQRSIASSVSHRPDLTADELLQRVAETSTFTDDHQVRIERGFSCAHARQRDELTEYDGQLDMAAVDTLHPASTREPYSPSRLETYATCGFRYYLSHVLEYKPADPISLDPDYKDRGKLIHNTFDRFYRALRSNADEPVTVSESDFEDGHLESLLLESFTAALDDIPTYETTFTNGLLQRIAAGLGDPETNDYYGLLEEDGQMTGVLKRFLKKELELHTGTTVKARWLEADVGTDRDHQGDLLSRTSATVTSPDGTEITLAGQIDRIDVDEHGHAVVRDYKTGSDNNVPNQDSTLKGRRFQLPIYALLAEHGDQETEVVGGAYYQARPPNAAKHTKGVIGSEEHAKHPRAKGSPTPLFRYSSAGFETHAEFREFLNHVTTSRLATLTNALEHGHFQPTFLSEDAAGCEHCPYNDVCDVRHYNRSDRIEKSLKLGVGVYLPEAATDDEFSLENYSATDPDEVQ</sequence>
<evidence type="ECO:0000313" key="3">
    <source>
        <dbReference type="EMBL" id="MDS0300910.1"/>
    </source>
</evidence>
<proteinExistence type="predicted"/>
<dbReference type="RefSeq" id="WP_310925832.1">
    <property type="nucleotide sequence ID" value="NZ_JAMQOP010000005.1"/>
</dbReference>
<evidence type="ECO:0000256" key="1">
    <source>
        <dbReference type="SAM" id="MobiDB-lite"/>
    </source>
</evidence>